<reference evidence="2 3" key="1">
    <citation type="journal article" date="2019" name="Genome Biol. Evol.">
        <title>Insights into the evolution of the New World diploid cottons (Gossypium, subgenus Houzingenia) based on genome sequencing.</title>
        <authorList>
            <person name="Grover C.E."/>
            <person name="Arick M.A. 2nd"/>
            <person name="Thrash A."/>
            <person name="Conover J.L."/>
            <person name="Sanders W.S."/>
            <person name="Peterson D.G."/>
            <person name="Frelichowski J.E."/>
            <person name="Scheffler J.A."/>
            <person name="Scheffler B.E."/>
            <person name="Wendel J.F."/>
        </authorList>
    </citation>
    <scope>NUCLEOTIDE SEQUENCE [LARGE SCALE GENOMIC DNA]</scope>
    <source>
        <strain evidence="2">8</strain>
        <tissue evidence="2">Leaf</tissue>
    </source>
</reference>
<dbReference type="GO" id="GO:0004523">
    <property type="term" value="F:RNA-DNA hybrid ribonuclease activity"/>
    <property type="evidence" value="ECO:0007669"/>
    <property type="project" value="InterPro"/>
</dbReference>
<dbReference type="InterPro" id="IPR002156">
    <property type="entry name" value="RNaseH_domain"/>
</dbReference>
<sequence>MGDGRSVRCWKDVWLPDIGPLINQIPSHVNLGMDCILRDMVTDEGLWNLELFRVLLSNDIIKHIARTKSGEFSIKSAYTMLGERSWNQMGANWGEAVAGGVVKDSHGHWILGFNRRLGLCSVFNTELLGILDGLIVIHNKRWEKVSIRTDSLEVIQAIKEAFTRPSYSALIRYIQQIL</sequence>
<dbReference type="Pfam" id="PF13456">
    <property type="entry name" value="RVT_3"/>
    <property type="match status" value="1"/>
</dbReference>
<dbReference type="PANTHER" id="PTHR47723">
    <property type="entry name" value="OS05G0353850 PROTEIN"/>
    <property type="match status" value="1"/>
</dbReference>
<dbReference type="InterPro" id="IPR044730">
    <property type="entry name" value="RNase_H-like_dom_plant"/>
</dbReference>
<feature type="domain" description="RNase H type-1" evidence="1">
    <location>
        <begin position="94"/>
        <end position="177"/>
    </location>
</feature>
<dbReference type="Proteomes" id="UP000593568">
    <property type="component" value="Unassembled WGS sequence"/>
</dbReference>
<dbReference type="CDD" id="cd06222">
    <property type="entry name" value="RNase_H_like"/>
    <property type="match status" value="1"/>
</dbReference>
<comment type="caution">
    <text evidence="2">The sequence shown here is derived from an EMBL/GenBank/DDBJ whole genome shotgun (WGS) entry which is preliminary data.</text>
</comment>
<evidence type="ECO:0000313" key="3">
    <source>
        <dbReference type="Proteomes" id="UP000593568"/>
    </source>
</evidence>
<gene>
    <name evidence="2" type="ORF">Gotri_015032</name>
</gene>
<evidence type="ECO:0000313" key="2">
    <source>
        <dbReference type="EMBL" id="MBA0765931.1"/>
    </source>
</evidence>
<dbReference type="PANTHER" id="PTHR47723:SF19">
    <property type="entry name" value="POLYNUCLEOTIDYL TRANSFERASE, RIBONUCLEASE H-LIKE SUPERFAMILY PROTEIN"/>
    <property type="match status" value="1"/>
</dbReference>
<evidence type="ECO:0000259" key="1">
    <source>
        <dbReference type="Pfam" id="PF13456"/>
    </source>
</evidence>
<keyword evidence="3" id="KW-1185">Reference proteome</keyword>
<protein>
    <recommendedName>
        <fullName evidence="1">RNase H type-1 domain-containing protein</fullName>
    </recommendedName>
</protein>
<dbReference type="SUPFAM" id="SSF53098">
    <property type="entry name" value="Ribonuclease H-like"/>
    <property type="match status" value="1"/>
</dbReference>
<proteinExistence type="predicted"/>
<dbReference type="GO" id="GO:0003676">
    <property type="term" value="F:nucleic acid binding"/>
    <property type="evidence" value="ECO:0007669"/>
    <property type="project" value="InterPro"/>
</dbReference>
<accession>A0A7J9DZ09</accession>
<dbReference type="InterPro" id="IPR036397">
    <property type="entry name" value="RNaseH_sf"/>
</dbReference>
<dbReference type="AlphaFoldDB" id="A0A7J9DZ09"/>
<dbReference type="InterPro" id="IPR053151">
    <property type="entry name" value="RNase_H-like"/>
</dbReference>
<organism evidence="2 3">
    <name type="scientific">Gossypium trilobum</name>
    <dbReference type="NCBI Taxonomy" id="34281"/>
    <lineage>
        <taxon>Eukaryota</taxon>
        <taxon>Viridiplantae</taxon>
        <taxon>Streptophyta</taxon>
        <taxon>Embryophyta</taxon>
        <taxon>Tracheophyta</taxon>
        <taxon>Spermatophyta</taxon>
        <taxon>Magnoliopsida</taxon>
        <taxon>eudicotyledons</taxon>
        <taxon>Gunneridae</taxon>
        <taxon>Pentapetalae</taxon>
        <taxon>rosids</taxon>
        <taxon>malvids</taxon>
        <taxon>Malvales</taxon>
        <taxon>Malvaceae</taxon>
        <taxon>Malvoideae</taxon>
        <taxon>Gossypium</taxon>
    </lineage>
</organism>
<dbReference type="InterPro" id="IPR012337">
    <property type="entry name" value="RNaseH-like_sf"/>
</dbReference>
<dbReference type="EMBL" id="JABEZW010000005">
    <property type="protein sequence ID" value="MBA0765931.1"/>
    <property type="molecule type" value="Genomic_DNA"/>
</dbReference>
<dbReference type="Gene3D" id="3.30.420.10">
    <property type="entry name" value="Ribonuclease H-like superfamily/Ribonuclease H"/>
    <property type="match status" value="1"/>
</dbReference>
<name>A0A7J9DZ09_9ROSI</name>
<feature type="non-terminal residue" evidence="2">
    <location>
        <position position="1"/>
    </location>
</feature>